<evidence type="ECO:0000313" key="2">
    <source>
        <dbReference type="EMBL" id="KAJ7653813.1"/>
    </source>
</evidence>
<protein>
    <submittedName>
        <fullName evidence="2">Uncharacterized protein</fullName>
    </submittedName>
</protein>
<sequence>MLAVEHSGHWARPMSNVPKPRQAATYGGNVCERAIPPFHSATLDHPWRVRRQGWMYRSNNERTGRSKVAHVGTFGNFLSSVIPAAARHRHITSTQDGTHHRTVTSTVQCRDRIFVLPSPPNNQFLSMPVVAGQDSEQDGRMACHGGPVGWVWGSSCMTLAVGRTNESMAPSVIVARHEGAQRPRLVYGPVMPSLGTGIMAYAAGLQLTAIACQKVFV</sequence>
<reference evidence="2" key="1">
    <citation type="submission" date="2023-03" db="EMBL/GenBank/DDBJ databases">
        <title>Massive genome expansion in bonnet fungi (Mycena s.s.) driven by repeated elements and novel gene families across ecological guilds.</title>
        <authorList>
            <consortium name="Lawrence Berkeley National Laboratory"/>
            <person name="Harder C.B."/>
            <person name="Miyauchi S."/>
            <person name="Viragh M."/>
            <person name="Kuo A."/>
            <person name="Thoen E."/>
            <person name="Andreopoulos B."/>
            <person name="Lu D."/>
            <person name="Skrede I."/>
            <person name="Drula E."/>
            <person name="Henrissat B."/>
            <person name="Morin E."/>
            <person name="Kohler A."/>
            <person name="Barry K."/>
            <person name="LaButti K."/>
            <person name="Morin E."/>
            <person name="Salamov A."/>
            <person name="Lipzen A."/>
            <person name="Mereny Z."/>
            <person name="Hegedus B."/>
            <person name="Baldrian P."/>
            <person name="Stursova M."/>
            <person name="Weitz H."/>
            <person name="Taylor A."/>
            <person name="Grigoriev I.V."/>
            <person name="Nagy L.G."/>
            <person name="Martin F."/>
            <person name="Kauserud H."/>
        </authorList>
    </citation>
    <scope>NUCLEOTIDE SEQUENCE</scope>
    <source>
        <strain evidence="2">CBHHK067</strain>
    </source>
</reference>
<name>A0AAD7G4B0_MYCRO</name>
<gene>
    <name evidence="2" type="ORF">B0H17DRAFT_1146971</name>
</gene>
<evidence type="ECO:0000256" key="1">
    <source>
        <dbReference type="SAM" id="MobiDB-lite"/>
    </source>
</evidence>
<keyword evidence="3" id="KW-1185">Reference proteome</keyword>
<dbReference type="EMBL" id="JARKIE010000330">
    <property type="protein sequence ID" value="KAJ7653813.1"/>
    <property type="molecule type" value="Genomic_DNA"/>
</dbReference>
<dbReference type="AlphaFoldDB" id="A0AAD7G4B0"/>
<dbReference type="Proteomes" id="UP001221757">
    <property type="component" value="Unassembled WGS sequence"/>
</dbReference>
<proteinExistence type="predicted"/>
<comment type="caution">
    <text evidence="2">The sequence shown here is derived from an EMBL/GenBank/DDBJ whole genome shotgun (WGS) entry which is preliminary data.</text>
</comment>
<feature type="region of interest" description="Disordered" evidence="1">
    <location>
        <begin position="1"/>
        <end position="22"/>
    </location>
</feature>
<evidence type="ECO:0000313" key="3">
    <source>
        <dbReference type="Proteomes" id="UP001221757"/>
    </source>
</evidence>
<organism evidence="2 3">
    <name type="scientific">Mycena rosella</name>
    <name type="common">Pink bonnet</name>
    <name type="synonym">Agaricus rosellus</name>
    <dbReference type="NCBI Taxonomy" id="1033263"/>
    <lineage>
        <taxon>Eukaryota</taxon>
        <taxon>Fungi</taxon>
        <taxon>Dikarya</taxon>
        <taxon>Basidiomycota</taxon>
        <taxon>Agaricomycotina</taxon>
        <taxon>Agaricomycetes</taxon>
        <taxon>Agaricomycetidae</taxon>
        <taxon>Agaricales</taxon>
        <taxon>Marasmiineae</taxon>
        <taxon>Mycenaceae</taxon>
        <taxon>Mycena</taxon>
    </lineage>
</organism>
<accession>A0AAD7G4B0</accession>